<proteinExistence type="predicted"/>
<keyword evidence="3" id="KW-1185">Reference proteome</keyword>
<evidence type="ECO:0000256" key="1">
    <source>
        <dbReference type="SAM" id="MobiDB-lite"/>
    </source>
</evidence>
<protein>
    <submittedName>
        <fullName evidence="2">Uncharacterized protein</fullName>
    </submittedName>
</protein>
<feature type="compositionally biased region" description="Basic and acidic residues" evidence="1">
    <location>
        <begin position="351"/>
        <end position="361"/>
    </location>
</feature>
<dbReference type="Proteomes" id="UP000030641">
    <property type="component" value="Unassembled WGS sequence"/>
</dbReference>
<accession>A0A074YGT9</accession>
<dbReference type="RefSeq" id="XP_013345329.1">
    <property type="nucleotide sequence ID" value="XM_013489875.1"/>
</dbReference>
<dbReference type="HOGENOM" id="CLU_511877_0_0_1"/>
<dbReference type="GeneID" id="25363643"/>
<name>A0A074YGT9_AURSE</name>
<gene>
    <name evidence="2" type="ORF">AUEXF2481DRAFT_28068</name>
</gene>
<dbReference type="OrthoDB" id="3878146at2759"/>
<dbReference type="AlphaFoldDB" id="A0A074YGT9"/>
<organism evidence="2 3">
    <name type="scientific">Aureobasidium subglaciale (strain EXF-2481)</name>
    <name type="common">Aureobasidium pullulans var. subglaciale</name>
    <dbReference type="NCBI Taxonomy" id="1043005"/>
    <lineage>
        <taxon>Eukaryota</taxon>
        <taxon>Fungi</taxon>
        <taxon>Dikarya</taxon>
        <taxon>Ascomycota</taxon>
        <taxon>Pezizomycotina</taxon>
        <taxon>Dothideomycetes</taxon>
        <taxon>Dothideomycetidae</taxon>
        <taxon>Dothideales</taxon>
        <taxon>Saccotheciaceae</taxon>
        <taxon>Aureobasidium</taxon>
    </lineage>
</organism>
<sequence>MTSRPDAVRLLEPQLSQSMSLDWLVYGQPVIALFSKLGKSAYTPFDREYLGQPSRHNRAGQGLRLWIGFDEDTNKLIVALTQEIQVSNGKKPRIYYLCVPVESLAVEVAEPAYWALSDGVVPLHILDRPNNTRPDQASRLLRISFSLTAKSWVIMPNFPHTGRVSEMSMSLLSKLKGLSEVPNFDLFTTHDSWLHQRLLRVRNVLHNNTVTGFNINHANFYPGGRAAVVDLWESQGWRPAERVLEHKSKTDHLSPALKRKHDEIANEEPESPSSPPPPPPYGIDEPGPEAASTASFDMAVLLDERVESGTDSLLSEIYPRGRSMSLPVENKICKPMSPNFVFTPLARHSTHNSDDTSRSYEKTLPSYSSPETLHPLRKPTITNSSRTSPLRKDTLPLYSLLQIPRTPEKARNTLKHTAHVTDNVSPRQSAHHSSTRNVSETLSGKLSSYQIIDSIKQHDLYRSCQGHRNRELLTHWLATLLGRYAYIHYTRIAELLALGSATIGNDPNAIRRARAKCLSAILSCANQQEINSAHNEVEGLISWLLVLNPETGDLEFLDQLAELSTAHKRVEELKGVPASPRSFDGALFDPPGCSDHSDYDEEYLQRRHDFMNCKASIILDACIHFGPDLERQGRNVKDCMTEEYGRIYKSY</sequence>
<feature type="region of interest" description="Disordered" evidence="1">
    <location>
        <begin position="348"/>
        <end position="389"/>
    </location>
</feature>
<feature type="region of interest" description="Disordered" evidence="1">
    <location>
        <begin position="263"/>
        <end position="290"/>
    </location>
</feature>
<reference evidence="2 3" key="1">
    <citation type="journal article" date="2014" name="BMC Genomics">
        <title>Genome sequencing of four Aureobasidium pullulans varieties: biotechnological potential, stress tolerance, and description of new species.</title>
        <authorList>
            <person name="Gostin Ar C."/>
            <person name="Ohm R.A."/>
            <person name="Kogej T."/>
            <person name="Sonjak S."/>
            <person name="Turk M."/>
            <person name="Zajc J."/>
            <person name="Zalar P."/>
            <person name="Grube M."/>
            <person name="Sun H."/>
            <person name="Han J."/>
            <person name="Sharma A."/>
            <person name="Chiniquy J."/>
            <person name="Ngan C.Y."/>
            <person name="Lipzen A."/>
            <person name="Barry K."/>
            <person name="Grigoriev I.V."/>
            <person name="Gunde-Cimerman N."/>
        </authorList>
    </citation>
    <scope>NUCLEOTIDE SEQUENCE [LARGE SCALE GENOMIC DNA]</scope>
    <source>
        <strain evidence="2 3">EXF-2481</strain>
    </source>
</reference>
<feature type="compositionally biased region" description="Pro residues" evidence="1">
    <location>
        <begin position="272"/>
        <end position="281"/>
    </location>
</feature>
<dbReference type="EMBL" id="KL584755">
    <property type="protein sequence ID" value="KEQ96945.1"/>
    <property type="molecule type" value="Genomic_DNA"/>
</dbReference>
<evidence type="ECO:0000313" key="3">
    <source>
        <dbReference type="Proteomes" id="UP000030641"/>
    </source>
</evidence>
<evidence type="ECO:0000313" key="2">
    <source>
        <dbReference type="EMBL" id="KEQ96945.1"/>
    </source>
</evidence>
<dbReference type="InParanoid" id="A0A074YGT9"/>